<name>A6DM77_9BACT</name>
<protein>
    <submittedName>
        <fullName evidence="2">Uncharacterized protein</fullName>
    </submittedName>
</protein>
<keyword evidence="1" id="KW-0472">Membrane</keyword>
<proteinExistence type="predicted"/>
<feature type="transmembrane region" description="Helical" evidence="1">
    <location>
        <begin position="105"/>
        <end position="123"/>
    </location>
</feature>
<keyword evidence="1" id="KW-1133">Transmembrane helix</keyword>
<dbReference type="EMBL" id="ABCK01000010">
    <property type="protein sequence ID" value="EDM27375.1"/>
    <property type="molecule type" value="Genomic_DNA"/>
</dbReference>
<keyword evidence="1" id="KW-0812">Transmembrane</keyword>
<dbReference type="Proteomes" id="UP000004947">
    <property type="component" value="Unassembled WGS sequence"/>
</dbReference>
<feature type="transmembrane region" description="Helical" evidence="1">
    <location>
        <begin position="45"/>
        <end position="66"/>
    </location>
</feature>
<dbReference type="AlphaFoldDB" id="A6DM77"/>
<comment type="caution">
    <text evidence="2">The sequence shown here is derived from an EMBL/GenBank/DDBJ whole genome shotgun (WGS) entry which is preliminary data.</text>
</comment>
<feature type="transmembrane region" description="Helical" evidence="1">
    <location>
        <begin position="20"/>
        <end position="39"/>
    </location>
</feature>
<evidence type="ECO:0000256" key="1">
    <source>
        <dbReference type="SAM" id="Phobius"/>
    </source>
</evidence>
<keyword evidence="3" id="KW-1185">Reference proteome</keyword>
<sequence length="125" mass="14508">MNNKINNIEFKKERWRYFSFAYISIAFFPIVLGMSYESIQSKNSFGIALCSILTISYLIIIVKSCVNLTKIVKAIKNKKEYIDISPVNIVTSVTNRSLEKREYKFLFAFATLIYISIIIGIIMER</sequence>
<evidence type="ECO:0000313" key="3">
    <source>
        <dbReference type="Proteomes" id="UP000004947"/>
    </source>
</evidence>
<evidence type="ECO:0000313" key="2">
    <source>
        <dbReference type="EMBL" id="EDM27375.1"/>
    </source>
</evidence>
<accession>A6DM77</accession>
<gene>
    <name evidence="2" type="ORF">LNTAR_21715</name>
</gene>
<organism evidence="2 3">
    <name type="scientific">Lentisphaera araneosa HTCC2155</name>
    <dbReference type="NCBI Taxonomy" id="313628"/>
    <lineage>
        <taxon>Bacteria</taxon>
        <taxon>Pseudomonadati</taxon>
        <taxon>Lentisphaerota</taxon>
        <taxon>Lentisphaeria</taxon>
        <taxon>Lentisphaerales</taxon>
        <taxon>Lentisphaeraceae</taxon>
        <taxon>Lentisphaera</taxon>
    </lineage>
</organism>
<reference evidence="2 3" key="1">
    <citation type="journal article" date="2010" name="J. Bacteriol.">
        <title>Genome sequence of Lentisphaera araneosa HTCC2155T, the type species of the order Lentisphaerales in the phylum Lentisphaerae.</title>
        <authorList>
            <person name="Thrash J.C."/>
            <person name="Cho J.C."/>
            <person name="Vergin K.L."/>
            <person name="Morris R.M."/>
            <person name="Giovannoni S.J."/>
        </authorList>
    </citation>
    <scope>NUCLEOTIDE SEQUENCE [LARGE SCALE GENOMIC DNA]</scope>
    <source>
        <strain evidence="2 3">HTCC2155</strain>
    </source>
</reference>